<comment type="caution">
    <text evidence="1">The sequence shown here is derived from an EMBL/GenBank/DDBJ whole genome shotgun (WGS) entry which is preliminary data.</text>
</comment>
<gene>
    <name evidence="1" type="ORF">LCGC14_0747440</name>
</gene>
<dbReference type="EMBL" id="LAZR01001787">
    <property type="protein sequence ID" value="KKN39020.1"/>
    <property type="molecule type" value="Genomic_DNA"/>
</dbReference>
<name>A0A0F9Q4X2_9ZZZZ</name>
<reference evidence="1" key="1">
    <citation type="journal article" date="2015" name="Nature">
        <title>Complex archaea that bridge the gap between prokaryotes and eukaryotes.</title>
        <authorList>
            <person name="Spang A."/>
            <person name="Saw J.H."/>
            <person name="Jorgensen S.L."/>
            <person name="Zaremba-Niedzwiedzka K."/>
            <person name="Martijn J."/>
            <person name="Lind A.E."/>
            <person name="van Eijk R."/>
            <person name="Schleper C."/>
            <person name="Guy L."/>
            <person name="Ettema T.J."/>
        </authorList>
    </citation>
    <scope>NUCLEOTIDE SEQUENCE</scope>
</reference>
<organism evidence="1">
    <name type="scientific">marine sediment metagenome</name>
    <dbReference type="NCBI Taxonomy" id="412755"/>
    <lineage>
        <taxon>unclassified sequences</taxon>
        <taxon>metagenomes</taxon>
        <taxon>ecological metagenomes</taxon>
    </lineage>
</organism>
<dbReference type="AlphaFoldDB" id="A0A0F9Q4X2"/>
<feature type="non-terminal residue" evidence="1">
    <location>
        <position position="1"/>
    </location>
</feature>
<sequence length="31" mass="3251">AGVVDGQGAPKQTFEELTHAEAIEVVKAAQR</sequence>
<protein>
    <submittedName>
        <fullName evidence="1">Uncharacterized protein</fullName>
    </submittedName>
</protein>
<evidence type="ECO:0000313" key="1">
    <source>
        <dbReference type="EMBL" id="KKN39020.1"/>
    </source>
</evidence>
<accession>A0A0F9Q4X2</accession>
<proteinExistence type="predicted"/>